<dbReference type="Proteomes" id="UP000246099">
    <property type="component" value="Chromosome"/>
</dbReference>
<dbReference type="RefSeq" id="WP_119078395.1">
    <property type="nucleotide sequence ID" value="NZ_CP029600.1"/>
</dbReference>
<dbReference type="InterPro" id="IPR052043">
    <property type="entry name" value="PolySaccharide_Degr_Enz"/>
</dbReference>
<protein>
    <submittedName>
        <fullName evidence="3">Glycosyl hydrolase</fullName>
    </submittedName>
</protein>
<dbReference type="InterPro" id="IPR008928">
    <property type="entry name" value="6-hairpin_glycosidase_sf"/>
</dbReference>
<proteinExistence type="predicted"/>
<dbReference type="GO" id="GO:0016787">
    <property type="term" value="F:hydrolase activity"/>
    <property type="evidence" value="ECO:0007669"/>
    <property type="project" value="UniProtKB-KW"/>
</dbReference>
<keyword evidence="1 3" id="KW-0378">Hydrolase</keyword>
<dbReference type="Gene3D" id="1.50.10.10">
    <property type="match status" value="1"/>
</dbReference>
<keyword evidence="2" id="KW-0732">Signal</keyword>
<evidence type="ECO:0000313" key="3">
    <source>
        <dbReference type="EMBL" id="AWO02192.1"/>
    </source>
</evidence>
<reference evidence="3 4" key="1">
    <citation type="submission" date="2018-05" db="EMBL/GenBank/DDBJ databases">
        <title>Chitinophaga sp. nov., isolated from rhizosphere soil of Alhagi.</title>
        <authorList>
            <person name="Liu Y."/>
        </authorList>
    </citation>
    <scope>NUCLEOTIDE SEQUENCE [LARGE SCALE GENOMIC DNA]</scope>
    <source>
        <strain evidence="3 4">T22</strain>
    </source>
</reference>
<name>A0ABM6WDY2_9BACT</name>
<feature type="signal peptide" evidence="2">
    <location>
        <begin position="1"/>
        <end position="19"/>
    </location>
</feature>
<dbReference type="PANTHER" id="PTHR33886">
    <property type="entry name" value="UNSATURATED RHAMNOGALACTURONAN HYDROLASE (EUROFUNG)"/>
    <property type="match status" value="1"/>
</dbReference>
<dbReference type="InterPro" id="IPR012341">
    <property type="entry name" value="6hp_glycosidase-like_sf"/>
</dbReference>
<evidence type="ECO:0000256" key="1">
    <source>
        <dbReference type="ARBA" id="ARBA00022801"/>
    </source>
</evidence>
<dbReference type="SUPFAM" id="SSF48208">
    <property type="entry name" value="Six-hairpin glycosidases"/>
    <property type="match status" value="1"/>
</dbReference>
<evidence type="ECO:0000256" key="2">
    <source>
        <dbReference type="SAM" id="SignalP"/>
    </source>
</evidence>
<dbReference type="EMBL" id="CP029600">
    <property type="protein sequence ID" value="AWO02192.1"/>
    <property type="molecule type" value="Genomic_DNA"/>
</dbReference>
<accession>A0ABM6WDY2</accession>
<dbReference type="InterPro" id="IPR010905">
    <property type="entry name" value="Glyco_hydro_88"/>
</dbReference>
<keyword evidence="4" id="KW-1185">Reference proteome</keyword>
<feature type="chain" id="PRO_5045869208" evidence="2">
    <location>
        <begin position="20"/>
        <end position="367"/>
    </location>
</feature>
<dbReference type="PANTHER" id="PTHR33886:SF8">
    <property type="entry name" value="UNSATURATED RHAMNOGALACTURONAN HYDROLASE (EUROFUNG)"/>
    <property type="match status" value="1"/>
</dbReference>
<evidence type="ECO:0000313" key="4">
    <source>
        <dbReference type="Proteomes" id="UP000246099"/>
    </source>
</evidence>
<sequence>MYKQTLTLLLLLPFQFLFAQKSSLNKFPKGYTPEEVGKLIAYRFVDAKHALHAGKWISYPETFYWNGALKFASLTDDAVLLDLLEKKFQPLFTTEKALLPVKNHVDLNMFGSLPLELYQITKNRKYLELGLPYADTQWEVPATANAKERSWAEDGLSWQTRLWIDDMYMITIVQSQAYKVTKDVNYIDRAAKEMVLYLDKLQRPNGLFYHAPDVPFYWGRGNGWMAAGMAELLRSLPRDNKYRPRIMQGYQAMMESLKAHQAPGGLWNQLIDEKDSWAETSGSAMFTYALITGVKQKWLNAKAYAPVARKAWMALVPYVDKKGAVAEVCVGTNKKNDKQYYYDRPRRTGDYHGQAPYLWCVAALLEK</sequence>
<dbReference type="Pfam" id="PF07470">
    <property type="entry name" value="Glyco_hydro_88"/>
    <property type="match status" value="1"/>
</dbReference>
<organism evidence="3 4">
    <name type="scientific">Chitinophaga alhagiae</name>
    <dbReference type="NCBI Taxonomy" id="2203219"/>
    <lineage>
        <taxon>Bacteria</taxon>
        <taxon>Pseudomonadati</taxon>
        <taxon>Bacteroidota</taxon>
        <taxon>Chitinophagia</taxon>
        <taxon>Chitinophagales</taxon>
        <taxon>Chitinophagaceae</taxon>
        <taxon>Chitinophaga</taxon>
    </lineage>
</organism>
<gene>
    <name evidence="3" type="ORF">DLD77_02680</name>
</gene>